<sequence length="1053" mass="113870">MVSTRGGAKTGPADGNVAPEADATMRKRSVRKTTAPSTTTSTQISSTAAASSQSSIRSRSTRVTTATTSSQITASQSTTRSKKNDSMDAASQHSSSTVAKPSTRVRSKKGHETPLEADSAPSQEQKTTRRTRANTQTTSQDANIPLSEQSTLSKAKSTVKRSRTTKTTSQALSPKKTTQMSNKLTRTASGTGAKKKTATESVQRAMVRTTRGKPKKDSDENAEHETIDDAQEEPAVTHTPPRSRRVVRPLKNQEPSPDSSMSTRSTTPSDSSMFQFSQPKDYVEDKADAAQLDEESEVDSVDEDEPKAALWGLSDDELAGPTTPMRRTVSQAATVDHAQNHAEHALDPPEPRSQAQEDNSIQHADVSEPVEESIVVFDDLSMLDAAGPIEDLVVIPASFKQVAPSHTPAEQSIVPDSFAQDDRHLLPIADTAQSQIEQDPPQLATSAPQAFGDTIDADETVLIEEDIDVDMMSSPQSSSSAHSVIVTRQDNPDNDAGDFDDDYTPLTVTAKTPRPQTINWNSIQPNTVVRANLQMPISPQVDESQLGVMPDVVLSSPTKQEIIARVERDADEVEDDVEFTEFVALQQVDEGSEAAPTAAQDTVAEEASPKVGQSPRPASRHTSHGKLGSEQECTMPHYMLPTIAFEARRNSIPDGGAHATSRPNSRPSTSDGADLRSARPFEEPWWTKARHISRPTTPADANIRQTSTPTTPADANSARRSLAPFTTSTPKTRASVIAATAQDKTTRDIDLRLSRRLAAHANTVAAATRYKDFYPNKSATVSKAHGQLRRFLDNAATPAKPQTPMRTPLRAIMTTPRFSAMTPHPSMPLRGVVAIVEVYTLEGASASAPFVALLHRLGAKTTKIWGDRVTHVVFKDGPPTTLQRVSLHNKSVDQNGTGTRIHCVNSRWVSDCDSQGTRVSETGEAYIVSAAEPPISAKRKRKSMEPSTVFNVDGSLVLSRKNSWGRTASGRFLGSPMPSDSPAETLKHSQTLSESLRKLGAARDSSASPATPAWIAAPNQLVQATAPLKRVRRLEPAGLDRLKARRRTMWNNE</sequence>
<feature type="region of interest" description="Disordered" evidence="1">
    <location>
        <begin position="339"/>
        <end position="367"/>
    </location>
</feature>
<feature type="compositionally biased region" description="Polar residues" evidence="1">
    <location>
        <begin position="170"/>
        <end position="190"/>
    </location>
</feature>
<feature type="compositionally biased region" description="Polar residues" evidence="1">
    <location>
        <begin position="353"/>
        <end position="362"/>
    </location>
</feature>
<feature type="compositionally biased region" description="Acidic residues" evidence="1">
    <location>
        <begin position="291"/>
        <end position="305"/>
    </location>
</feature>
<dbReference type="OrthoDB" id="2384350at2759"/>
<feature type="region of interest" description="Disordered" evidence="1">
    <location>
        <begin position="651"/>
        <end position="719"/>
    </location>
</feature>
<dbReference type="EMBL" id="CP051140">
    <property type="protein sequence ID" value="QIW96826.1"/>
    <property type="molecule type" value="Genomic_DNA"/>
</dbReference>
<evidence type="ECO:0000313" key="3">
    <source>
        <dbReference type="EMBL" id="QIW96826.1"/>
    </source>
</evidence>
<feature type="compositionally biased region" description="Polar residues" evidence="1">
    <location>
        <begin position="661"/>
        <end position="671"/>
    </location>
</feature>
<feature type="compositionally biased region" description="Low complexity" evidence="1">
    <location>
        <begin position="33"/>
        <end position="79"/>
    </location>
</feature>
<keyword evidence="4" id="KW-1185">Reference proteome</keyword>
<feature type="compositionally biased region" description="Polar residues" evidence="1">
    <location>
        <begin position="89"/>
        <end position="100"/>
    </location>
</feature>
<feature type="domain" description="BRCT" evidence="2">
    <location>
        <begin position="824"/>
        <end position="912"/>
    </location>
</feature>
<dbReference type="PROSITE" id="PS50172">
    <property type="entry name" value="BRCT"/>
    <property type="match status" value="1"/>
</dbReference>
<protein>
    <recommendedName>
        <fullName evidence="2">BRCT domain-containing protein</fullName>
    </recommendedName>
</protein>
<dbReference type="CDD" id="cd17716">
    <property type="entry name" value="BRCT_microcephalin_rpt1"/>
    <property type="match status" value="1"/>
</dbReference>
<feature type="region of interest" description="Disordered" evidence="1">
    <location>
        <begin position="587"/>
        <end position="635"/>
    </location>
</feature>
<dbReference type="InterPro" id="IPR036420">
    <property type="entry name" value="BRCT_dom_sf"/>
</dbReference>
<feature type="compositionally biased region" description="Polar residues" evidence="1">
    <location>
        <begin position="253"/>
        <end position="278"/>
    </location>
</feature>
<feature type="region of interest" description="Disordered" evidence="1">
    <location>
        <begin position="1"/>
        <end position="323"/>
    </location>
</feature>
<dbReference type="SUPFAM" id="SSF52113">
    <property type="entry name" value="BRCT domain"/>
    <property type="match status" value="1"/>
</dbReference>
<dbReference type="InterPro" id="IPR001357">
    <property type="entry name" value="BRCT_dom"/>
</dbReference>
<feature type="compositionally biased region" description="Basic and acidic residues" evidence="1">
    <location>
        <begin position="673"/>
        <end position="682"/>
    </location>
</feature>
<evidence type="ECO:0000256" key="1">
    <source>
        <dbReference type="SAM" id="MobiDB-lite"/>
    </source>
</evidence>
<evidence type="ECO:0000313" key="4">
    <source>
        <dbReference type="Proteomes" id="UP000503462"/>
    </source>
</evidence>
<proteinExistence type="predicted"/>
<reference evidence="3 4" key="1">
    <citation type="journal article" date="2016" name="Sci. Rep.">
        <title>Peltaster fructicola genome reveals evolution from an invasive phytopathogen to an ectophytic parasite.</title>
        <authorList>
            <person name="Xu C."/>
            <person name="Chen H."/>
            <person name="Gleason M.L."/>
            <person name="Xu J.R."/>
            <person name="Liu H."/>
            <person name="Zhang R."/>
            <person name="Sun G."/>
        </authorList>
    </citation>
    <scope>NUCLEOTIDE SEQUENCE [LARGE SCALE GENOMIC DNA]</scope>
    <source>
        <strain evidence="3 4">LNHT1506</strain>
    </source>
</reference>
<accession>A0A6H0XPY9</accession>
<feature type="compositionally biased region" description="Basic and acidic residues" evidence="1">
    <location>
        <begin position="339"/>
        <end position="350"/>
    </location>
</feature>
<gene>
    <name evidence="3" type="ORF">AMS68_002344</name>
</gene>
<dbReference type="Proteomes" id="UP000503462">
    <property type="component" value="Chromosome 2"/>
</dbReference>
<organism evidence="3 4">
    <name type="scientific">Peltaster fructicola</name>
    <dbReference type="NCBI Taxonomy" id="286661"/>
    <lineage>
        <taxon>Eukaryota</taxon>
        <taxon>Fungi</taxon>
        <taxon>Dikarya</taxon>
        <taxon>Ascomycota</taxon>
        <taxon>Pezizomycotina</taxon>
        <taxon>Dothideomycetes</taxon>
        <taxon>Dothideomycetes incertae sedis</taxon>
        <taxon>Peltaster</taxon>
    </lineage>
</organism>
<feature type="compositionally biased region" description="Polar residues" evidence="1">
    <location>
        <begin position="139"/>
        <end position="152"/>
    </location>
</feature>
<feature type="compositionally biased region" description="Basic and acidic residues" evidence="1">
    <location>
        <begin position="215"/>
        <end position="227"/>
    </location>
</feature>
<dbReference type="Gene3D" id="3.40.50.10190">
    <property type="entry name" value="BRCT domain"/>
    <property type="match status" value="1"/>
</dbReference>
<evidence type="ECO:0000259" key="2">
    <source>
        <dbReference type="PROSITE" id="PS50172"/>
    </source>
</evidence>
<feature type="compositionally biased region" description="Polar residues" evidence="1">
    <location>
        <begin position="703"/>
        <end position="714"/>
    </location>
</feature>
<dbReference type="AlphaFoldDB" id="A0A6H0XPY9"/>
<name>A0A6H0XPY9_9PEZI</name>